<evidence type="ECO:0000313" key="2">
    <source>
        <dbReference type="EMBL" id="KAJ3448951.1"/>
    </source>
</evidence>
<proteinExistence type="predicted"/>
<dbReference type="SUPFAM" id="SSF52777">
    <property type="entry name" value="CoA-dependent acyltransferases"/>
    <property type="match status" value="1"/>
</dbReference>
<dbReference type="Proteomes" id="UP001146793">
    <property type="component" value="Unassembled WGS sequence"/>
</dbReference>
<dbReference type="AlphaFoldDB" id="A0AAV8A3T4"/>
<reference evidence="2" key="1">
    <citation type="submission" date="2022-08" db="EMBL/GenBank/DDBJ databases">
        <title>Novel sulphate-reducing endosymbionts in the free-living metamonad Anaeramoeba.</title>
        <authorList>
            <person name="Jerlstrom-Hultqvist J."/>
            <person name="Cepicka I."/>
            <person name="Gallot-Lavallee L."/>
            <person name="Salas-Leiva D."/>
            <person name="Curtis B.A."/>
            <person name="Zahonova K."/>
            <person name="Pipaliya S."/>
            <person name="Dacks J."/>
            <person name="Roger A.J."/>
        </authorList>
    </citation>
    <scope>NUCLEOTIDE SEQUENCE</scope>
    <source>
        <strain evidence="2">Busselton2</strain>
    </source>
</reference>
<keyword evidence="1" id="KW-0175">Coiled coil</keyword>
<evidence type="ECO:0000256" key="1">
    <source>
        <dbReference type="SAM" id="Coils"/>
    </source>
</evidence>
<gene>
    <name evidence="2" type="ORF">M0812_01439</name>
</gene>
<accession>A0AAV8A3T4</accession>
<comment type="caution">
    <text evidence="2">The sequence shown here is derived from an EMBL/GenBank/DDBJ whole genome shotgun (WGS) entry which is preliminary data.</text>
</comment>
<dbReference type="InterPro" id="IPR023213">
    <property type="entry name" value="CAT-like_dom_sf"/>
</dbReference>
<feature type="coiled-coil region" evidence="1">
    <location>
        <begin position="76"/>
        <end position="103"/>
    </location>
</feature>
<dbReference type="PANTHER" id="PTHR28037:SF1">
    <property type="entry name" value="ALCOHOL O-ACETYLTRANSFERASE 1-RELATED"/>
    <property type="match status" value="1"/>
</dbReference>
<evidence type="ECO:0000313" key="3">
    <source>
        <dbReference type="Proteomes" id="UP001146793"/>
    </source>
</evidence>
<dbReference type="InterPro" id="IPR052058">
    <property type="entry name" value="Alcohol_O-acetyltransferase"/>
</dbReference>
<dbReference type="Gene3D" id="3.30.559.30">
    <property type="entry name" value="Nonribosomal peptide synthetase, condensation domain"/>
    <property type="match status" value="1"/>
</dbReference>
<protein>
    <submittedName>
        <fullName evidence="2">Alcohol o-acetyltransferase 1-related</fullName>
    </submittedName>
</protein>
<dbReference type="EMBL" id="JANTQA010000015">
    <property type="protein sequence ID" value="KAJ3448951.1"/>
    <property type="molecule type" value="Genomic_DNA"/>
</dbReference>
<name>A0AAV8A3T4_9EUKA</name>
<sequence>MSRSLNKFEKQFCFMGIKMSFNFVVKGNLTLELINETCKRIYEHQPILQKKTQFKKKEEDLEINWVSRNFEEAFEIEVLEKDVNNHEQVVDETLTRLDKLQGKKEDCKTYLVWIQDQSEEQLQTIIALVDHLYFDARSCLAFVSEFMKFLPQEKEEEKEKEKEKEKETKKEIKIKPLEPQDLDLMDLCNGTTAYEKVCSLGYKYGVERPWNDLKLDHLPPLNAPPKFETISDHGYTEKSTRPQLHFKLSQEETASFIKKCKSEQVTPWCALTTLLMFSIYKTDHSNVETYKYLPGAFVDLRARLQTPLSPELFGSFSWVTELEEMDLNPKETKFWQFSKLLKKMIDAQLEQREVESNVQAFDKHQGFIIGVPNCSSINNYGSYDQLGFCKGNEKFKLIDIAYVGHEYPMLAHLQIVSFSFNNELRFNPLFSRQFFKREKILNLMSNYFIKGIKKIVNNENDIILNQF</sequence>
<dbReference type="Gene3D" id="3.30.559.10">
    <property type="entry name" value="Chloramphenicol acetyltransferase-like domain"/>
    <property type="match status" value="1"/>
</dbReference>
<dbReference type="PANTHER" id="PTHR28037">
    <property type="entry name" value="ALCOHOL O-ACETYLTRANSFERASE 1-RELATED"/>
    <property type="match status" value="1"/>
</dbReference>
<organism evidence="2 3">
    <name type="scientific">Anaeramoeba flamelloides</name>
    <dbReference type="NCBI Taxonomy" id="1746091"/>
    <lineage>
        <taxon>Eukaryota</taxon>
        <taxon>Metamonada</taxon>
        <taxon>Anaeramoebidae</taxon>
        <taxon>Anaeramoeba</taxon>
    </lineage>
</organism>